<reference evidence="2 3" key="1">
    <citation type="submission" date="2020-08" db="EMBL/GenBank/DDBJ databases">
        <title>Genomic Encyclopedia of Type Strains, Phase III (KMG-III): the genomes of soil and plant-associated and newly described type strains.</title>
        <authorList>
            <person name="Whitman W."/>
        </authorList>
    </citation>
    <scope>NUCLEOTIDE SEQUENCE [LARGE SCALE GENOMIC DNA]</scope>
    <source>
        <strain evidence="2 3">CECT 8305</strain>
    </source>
</reference>
<evidence type="ECO:0000313" key="3">
    <source>
        <dbReference type="Proteomes" id="UP000588098"/>
    </source>
</evidence>
<dbReference type="AlphaFoldDB" id="A0A7W9Q4T6"/>
<sequence length="94" mass="10767">MAVAATPLPYLPDLPSFPTLPKKRMPAGHPREWYETHHRRLKAMRLAIALLHAGVYRPEQASNRRIRNIAVRIGVHPPSDTTCHMVRSLIHFDD</sequence>
<protein>
    <recommendedName>
        <fullName evidence="4">Transposase</fullName>
    </recommendedName>
</protein>
<proteinExistence type="predicted"/>
<keyword evidence="3" id="KW-1185">Reference proteome</keyword>
<comment type="caution">
    <text evidence="2">The sequence shown here is derived from an EMBL/GenBank/DDBJ whole genome shotgun (WGS) entry which is preliminary data.</text>
</comment>
<name>A0A7W9Q4T6_9ACTN</name>
<dbReference type="EMBL" id="JACHJL010000001">
    <property type="protein sequence ID" value="MBB5933369.1"/>
    <property type="molecule type" value="Genomic_DNA"/>
</dbReference>
<dbReference type="Proteomes" id="UP000588098">
    <property type="component" value="Unassembled WGS sequence"/>
</dbReference>
<evidence type="ECO:0000313" key="2">
    <source>
        <dbReference type="EMBL" id="MBB5933369.1"/>
    </source>
</evidence>
<dbReference type="RefSeq" id="WP_184568690.1">
    <property type="nucleotide sequence ID" value="NZ_JACHJL010000001.1"/>
</dbReference>
<feature type="region of interest" description="Disordered" evidence="1">
    <location>
        <begin position="1"/>
        <end position="28"/>
    </location>
</feature>
<evidence type="ECO:0008006" key="4">
    <source>
        <dbReference type="Google" id="ProtNLM"/>
    </source>
</evidence>
<evidence type="ECO:0000256" key="1">
    <source>
        <dbReference type="SAM" id="MobiDB-lite"/>
    </source>
</evidence>
<gene>
    <name evidence="2" type="ORF">FHS42_000387</name>
</gene>
<organism evidence="2 3">
    <name type="scientific">Streptomyces zagrosensis</name>
    <dbReference type="NCBI Taxonomy" id="1042984"/>
    <lineage>
        <taxon>Bacteria</taxon>
        <taxon>Bacillati</taxon>
        <taxon>Actinomycetota</taxon>
        <taxon>Actinomycetes</taxon>
        <taxon>Kitasatosporales</taxon>
        <taxon>Streptomycetaceae</taxon>
        <taxon>Streptomyces</taxon>
    </lineage>
</organism>
<accession>A0A7W9Q4T6</accession>